<gene>
    <name evidence="1" type="primary">fur</name>
    <name evidence="2" type="ORF">DIZ78_16530</name>
</gene>
<evidence type="ECO:0000313" key="3">
    <source>
        <dbReference type="Proteomes" id="UP000254771"/>
    </source>
</evidence>
<dbReference type="EMBL" id="QFXE01000021">
    <property type="protein sequence ID" value="RDH82248.1"/>
    <property type="molecule type" value="Genomic_DNA"/>
</dbReference>
<proteinExistence type="inferred from homology"/>
<keyword evidence="1" id="KW-0238">DNA-binding</keyword>
<dbReference type="CDD" id="cd07153">
    <property type="entry name" value="Fur_like"/>
    <property type="match status" value="1"/>
</dbReference>
<dbReference type="GO" id="GO:0005737">
    <property type="term" value="C:cytoplasm"/>
    <property type="evidence" value="ECO:0007669"/>
    <property type="project" value="UniProtKB-SubCell"/>
</dbReference>
<sequence>MPPRRFSADMEQRLRAHGINPTQQRLTIAGNLFAKHQHVTADQVHESVKSGLSYASKATVYNTLGLFVEKGLLREIFVDSSRTFYDSNIQPHHHFYNVDTGDLIDVKERLNPFFVESELPQGTILEDVEIVIRVREKTTASY</sequence>
<dbReference type="AlphaFoldDB" id="A0A370DBH4"/>
<comment type="subcellular location">
    <subcellularLocation>
        <location evidence="1">Cytoplasm</location>
    </subcellularLocation>
</comment>
<dbReference type="GO" id="GO:1900376">
    <property type="term" value="P:regulation of secondary metabolite biosynthetic process"/>
    <property type="evidence" value="ECO:0007669"/>
    <property type="project" value="TreeGrafter"/>
</dbReference>
<dbReference type="GO" id="GO:0003700">
    <property type="term" value="F:DNA-binding transcription factor activity"/>
    <property type="evidence" value="ECO:0007669"/>
    <property type="project" value="UniProtKB-UniRule"/>
</dbReference>
<accession>A0A370DBH4</accession>
<keyword evidence="1" id="KW-0862">Zinc</keyword>
<comment type="similarity">
    <text evidence="1">Belongs to the Fur family.</text>
</comment>
<keyword evidence="1" id="KW-0805">Transcription regulation</keyword>
<dbReference type="PANTHER" id="PTHR33202">
    <property type="entry name" value="ZINC UPTAKE REGULATION PROTEIN"/>
    <property type="match status" value="1"/>
</dbReference>
<keyword evidence="1" id="KW-0963">Cytoplasm</keyword>
<comment type="caution">
    <text evidence="2">The sequence shown here is derived from an EMBL/GenBank/DDBJ whole genome shotgun (WGS) entry which is preliminary data.</text>
</comment>
<keyword evidence="3" id="KW-1185">Reference proteome</keyword>
<keyword evidence="1" id="KW-0804">Transcription</keyword>
<comment type="subunit">
    <text evidence="1">Homodimer.</text>
</comment>
<keyword evidence="1" id="KW-0479">Metal-binding</keyword>
<dbReference type="GO" id="GO:0008270">
    <property type="term" value="F:zinc ion binding"/>
    <property type="evidence" value="ECO:0007669"/>
    <property type="project" value="TreeGrafter"/>
</dbReference>
<dbReference type="GO" id="GO:0045892">
    <property type="term" value="P:negative regulation of DNA-templated transcription"/>
    <property type="evidence" value="ECO:0007669"/>
    <property type="project" value="TreeGrafter"/>
</dbReference>
<protein>
    <recommendedName>
        <fullName evidence="1">Ferric uptake regulation protein</fullName>
    </recommendedName>
</protein>
<dbReference type="InterPro" id="IPR002481">
    <property type="entry name" value="FUR"/>
</dbReference>
<dbReference type="GO" id="GO:0000976">
    <property type="term" value="F:transcription cis-regulatory region binding"/>
    <property type="evidence" value="ECO:0007669"/>
    <property type="project" value="TreeGrafter"/>
</dbReference>
<keyword evidence="1" id="KW-0678">Repressor</keyword>
<dbReference type="InterPro" id="IPR036388">
    <property type="entry name" value="WH-like_DNA-bd_sf"/>
</dbReference>
<keyword evidence="1" id="KW-0408">Iron</keyword>
<dbReference type="PANTHER" id="PTHR33202:SF7">
    <property type="entry name" value="FERRIC UPTAKE REGULATION PROTEIN"/>
    <property type="match status" value="1"/>
</dbReference>
<dbReference type="Gene3D" id="1.10.10.10">
    <property type="entry name" value="Winged helix-like DNA-binding domain superfamily/Winged helix DNA-binding domain"/>
    <property type="match status" value="1"/>
</dbReference>
<reference evidence="2 3" key="1">
    <citation type="journal article" date="2018" name="ISME J.">
        <title>Endosymbiont genomes yield clues of tubeworm success.</title>
        <authorList>
            <person name="Li Y."/>
            <person name="Liles M.R."/>
            <person name="Halanych K.M."/>
        </authorList>
    </citation>
    <scope>NUCLEOTIDE SEQUENCE [LARGE SCALE GENOMIC DNA]</scope>
    <source>
        <strain evidence="2">A1462</strain>
    </source>
</reference>
<evidence type="ECO:0000313" key="2">
    <source>
        <dbReference type="EMBL" id="RDH82248.1"/>
    </source>
</evidence>
<name>A0A370DBH4_9GAMM</name>
<dbReference type="SUPFAM" id="SSF46785">
    <property type="entry name" value="Winged helix' DNA-binding domain"/>
    <property type="match status" value="1"/>
</dbReference>
<dbReference type="Pfam" id="PF01475">
    <property type="entry name" value="FUR"/>
    <property type="match status" value="1"/>
</dbReference>
<evidence type="ECO:0000256" key="1">
    <source>
        <dbReference type="RuleBase" id="RU364037"/>
    </source>
</evidence>
<dbReference type="InterPro" id="IPR036390">
    <property type="entry name" value="WH_DNA-bd_sf"/>
</dbReference>
<organism evidence="2 3">
    <name type="scientific">endosymbiont of Escarpia spicata</name>
    <dbReference type="NCBI Taxonomy" id="2200908"/>
    <lineage>
        <taxon>Bacteria</taxon>
        <taxon>Pseudomonadati</taxon>
        <taxon>Pseudomonadota</taxon>
        <taxon>Gammaproteobacteria</taxon>
        <taxon>sulfur-oxidizing symbionts</taxon>
    </lineage>
</organism>
<dbReference type="Proteomes" id="UP000254771">
    <property type="component" value="Unassembled WGS sequence"/>
</dbReference>